<dbReference type="PROSITE" id="PS50011">
    <property type="entry name" value="PROTEIN_KINASE_DOM"/>
    <property type="match status" value="1"/>
</dbReference>
<gene>
    <name evidence="4" type="ORF">M9Y10_035670</name>
</gene>
<protein>
    <recommendedName>
        <fullName evidence="3">Protein kinase domain-containing protein</fullName>
    </recommendedName>
</protein>
<evidence type="ECO:0000313" key="4">
    <source>
        <dbReference type="EMBL" id="KAK8838250.1"/>
    </source>
</evidence>
<sequence length="549" mass="63271">MERIVGGHYKLGTRIGAGSFGKIFTAENIHSHRKVAIKMENSHSRVPQLAYESKLYAIFSGGTGIPRLHWYGTEGSHNIMVIDLLGKSLEDLFVQCHHRFSLKTVLMLADQMISCVEFLHNKNFIHRDIKPDNFAMGLGSSSNQVFIIDYGLSKKYRDQHTHTHIPYIEGKSLTGTARYASVGALKGIEQSRRDDLESLGYVWLYLLRGGLPWMGLNGKDQKQKYNRICDVKSKTSFVDLCKGFPNEFVKYFNAVRSLRFTDKPNYSELKQMFRDLFIKLGYVYDYQYDWTKPNSNSSQIIHSRQSIYSQVISEAKQQKGNNTKVSIHNNQISKQASMLAKIHSIPVFSDNENNAETKNTKSRNQPTKPNTKEKNANNQSCFVVNKNPINKNQDNENVNENNSLIEQEAKPNKNTNLTKNAQNRNRIPQSALAGGRREKLHRQQTKNEQEQLIAYNRMNNLNTMDVRNSSNYRLDRGVTQRNQNESRPRTRNGNLESPRRKVSTNASRMSTARKNTKENNQRRILMDYWLEESRNRRLASNKQRAPFHG</sequence>
<dbReference type="InterPro" id="IPR050235">
    <property type="entry name" value="CK1_Ser-Thr_kinase"/>
</dbReference>
<proteinExistence type="predicted"/>
<feature type="compositionally biased region" description="Polar residues" evidence="2">
    <location>
        <begin position="412"/>
        <end position="428"/>
    </location>
</feature>
<feature type="region of interest" description="Disordered" evidence="2">
    <location>
        <begin position="349"/>
        <end position="380"/>
    </location>
</feature>
<dbReference type="PROSITE" id="PS00107">
    <property type="entry name" value="PROTEIN_KINASE_ATP"/>
    <property type="match status" value="1"/>
</dbReference>
<evidence type="ECO:0000259" key="3">
    <source>
        <dbReference type="PROSITE" id="PS50011"/>
    </source>
</evidence>
<evidence type="ECO:0000256" key="2">
    <source>
        <dbReference type="SAM" id="MobiDB-lite"/>
    </source>
</evidence>
<dbReference type="InterPro" id="IPR000719">
    <property type="entry name" value="Prot_kinase_dom"/>
</dbReference>
<dbReference type="CDD" id="cd14016">
    <property type="entry name" value="STKc_CK1"/>
    <property type="match status" value="1"/>
</dbReference>
<feature type="compositionally biased region" description="Polar residues" evidence="2">
    <location>
        <begin position="503"/>
        <end position="513"/>
    </location>
</feature>
<dbReference type="Proteomes" id="UP001470230">
    <property type="component" value="Unassembled WGS sequence"/>
</dbReference>
<keyword evidence="5" id="KW-1185">Reference proteome</keyword>
<dbReference type="EMBL" id="JAPFFF010000056">
    <property type="protein sequence ID" value="KAK8838250.1"/>
    <property type="molecule type" value="Genomic_DNA"/>
</dbReference>
<dbReference type="SUPFAM" id="SSF56112">
    <property type="entry name" value="Protein kinase-like (PK-like)"/>
    <property type="match status" value="1"/>
</dbReference>
<feature type="region of interest" description="Disordered" evidence="2">
    <location>
        <begin position="467"/>
        <end position="520"/>
    </location>
</feature>
<organism evidence="4 5">
    <name type="scientific">Tritrichomonas musculus</name>
    <dbReference type="NCBI Taxonomy" id="1915356"/>
    <lineage>
        <taxon>Eukaryota</taxon>
        <taxon>Metamonada</taxon>
        <taxon>Parabasalia</taxon>
        <taxon>Tritrichomonadida</taxon>
        <taxon>Tritrichomonadidae</taxon>
        <taxon>Tritrichomonas</taxon>
    </lineage>
</organism>
<keyword evidence="1" id="KW-0067">ATP-binding</keyword>
<evidence type="ECO:0000256" key="1">
    <source>
        <dbReference type="PROSITE-ProRule" id="PRU10141"/>
    </source>
</evidence>
<feature type="domain" description="Protein kinase" evidence="3">
    <location>
        <begin position="9"/>
        <end position="278"/>
    </location>
</feature>
<dbReference type="Gene3D" id="1.10.510.10">
    <property type="entry name" value="Transferase(Phosphotransferase) domain 1"/>
    <property type="match status" value="1"/>
</dbReference>
<comment type="caution">
    <text evidence="4">The sequence shown here is derived from an EMBL/GenBank/DDBJ whole genome shotgun (WGS) entry which is preliminary data.</text>
</comment>
<dbReference type="PANTHER" id="PTHR11909">
    <property type="entry name" value="CASEIN KINASE-RELATED"/>
    <property type="match status" value="1"/>
</dbReference>
<dbReference type="InterPro" id="IPR011009">
    <property type="entry name" value="Kinase-like_dom_sf"/>
</dbReference>
<feature type="binding site" evidence="1">
    <location>
        <position position="38"/>
    </location>
    <ligand>
        <name>ATP</name>
        <dbReference type="ChEBI" id="CHEBI:30616"/>
    </ligand>
</feature>
<keyword evidence="1" id="KW-0547">Nucleotide-binding</keyword>
<dbReference type="Pfam" id="PF00069">
    <property type="entry name" value="Pkinase"/>
    <property type="match status" value="1"/>
</dbReference>
<dbReference type="InterPro" id="IPR017441">
    <property type="entry name" value="Protein_kinase_ATP_BS"/>
</dbReference>
<dbReference type="SMART" id="SM00220">
    <property type="entry name" value="S_TKc"/>
    <property type="match status" value="1"/>
</dbReference>
<name>A0ABR2GYE7_9EUKA</name>
<reference evidence="4 5" key="1">
    <citation type="submission" date="2024-04" db="EMBL/GenBank/DDBJ databases">
        <title>Tritrichomonas musculus Genome.</title>
        <authorList>
            <person name="Alves-Ferreira E."/>
            <person name="Grigg M."/>
            <person name="Lorenzi H."/>
            <person name="Galac M."/>
        </authorList>
    </citation>
    <scope>NUCLEOTIDE SEQUENCE [LARGE SCALE GENOMIC DNA]</scope>
    <source>
        <strain evidence="4 5">EAF2021</strain>
    </source>
</reference>
<feature type="compositionally biased region" description="Polar residues" evidence="2">
    <location>
        <begin position="350"/>
        <end position="369"/>
    </location>
</feature>
<feature type="compositionally biased region" description="Basic and acidic residues" evidence="2">
    <location>
        <begin position="473"/>
        <end position="488"/>
    </location>
</feature>
<evidence type="ECO:0000313" key="5">
    <source>
        <dbReference type="Proteomes" id="UP001470230"/>
    </source>
</evidence>
<feature type="region of interest" description="Disordered" evidence="2">
    <location>
        <begin position="407"/>
        <end position="447"/>
    </location>
</feature>
<accession>A0ABR2GYE7</accession>